<dbReference type="eggNOG" id="KOG3337">
    <property type="taxonomic scope" value="Eukaryota"/>
</dbReference>
<dbReference type="EMBL" id="KE346365">
    <property type="protein sequence ID" value="KJE93389.1"/>
    <property type="molecule type" value="Genomic_DNA"/>
</dbReference>
<dbReference type="InterPro" id="IPR006797">
    <property type="entry name" value="PRELI/MSF1_dom"/>
</dbReference>
<evidence type="ECO:0000259" key="1">
    <source>
        <dbReference type="Pfam" id="PF04707"/>
    </source>
</evidence>
<dbReference type="Pfam" id="PF04707">
    <property type="entry name" value="PRELI"/>
    <property type="match status" value="1"/>
</dbReference>
<evidence type="ECO:0000313" key="3">
    <source>
        <dbReference type="Proteomes" id="UP000008743"/>
    </source>
</evidence>
<accession>A0A0D2X2Y9</accession>
<dbReference type="STRING" id="595528.A0A0D2X2Y9"/>
<protein>
    <recommendedName>
        <fullName evidence="1">PRELI/MSF1 domain-containing protein</fullName>
    </recommendedName>
</protein>
<dbReference type="OrthoDB" id="10056816at2759"/>
<dbReference type="InterPro" id="IPR037365">
    <property type="entry name" value="Slowmo/Ups"/>
</dbReference>
<dbReference type="InParanoid" id="A0A0D2X2Y9"/>
<dbReference type="RefSeq" id="XP_004348007.1">
    <property type="nucleotide sequence ID" value="XM_004347957.2"/>
</dbReference>
<keyword evidence="3" id="KW-1185">Reference proteome</keyword>
<dbReference type="GO" id="GO:0005758">
    <property type="term" value="C:mitochondrial intermembrane space"/>
    <property type="evidence" value="ECO:0007669"/>
    <property type="project" value="InterPro"/>
</dbReference>
<gene>
    <name evidence="2" type="ORF">CAOG_004182</name>
</gene>
<dbReference type="Proteomes" id="UP000008743">
    <property type="component" value="Unassembled WGS sequence"/>
</dbReference>
<dbReference type="OMA" id="GYEFFKC"/>
<proteinExistence type="predicted"/>
<sequence>MVRIWKSESKFDASFDETTTAFWVKYSTGHPLTKHVMCSDVVDRHIDPDTGVLHTTRILVKTNPKPKWGEMISAVTTAYIVERTTVDPVTRTMTTFTRNVNHKRLMTIEERCVYTQDPSCPNTTHCKTEATVTSNVWGWAGTLEKFGVDRFKSNAVKAQNALSTVIQIVRDEKQLFKQAAADKRASFKAAASALFEYRPQPNSSS</sequence>
<dbReference type="FunCoup" id="A0A0D2X2Y9">
    <property type="interactions" value="114"/>
</dbReference>
<feature type="domain" description="PRELI/MSF1" evidence="1">
    <location>
        <begin position="17"/>
        <end position="168"/>
    </location>
</feature>
<dbReference type="AlphaFoldDB" id="A0A0D2X2Y9"/>
<dbReference type="PhylomeDB" id="A0A0D2X2Y9"/>
<dbReference type="PANTHER" id="PTHR11158">
    <property type="entry name" value="MSF1/PX19 RELATED"/>
    <property type="match status" value="1"/>
</dbReference>
<organism evidence="2 3">
    <name type="scientific">Capsaspora owczarzaki (strain ATCC 30864)</name>
    <dbReference type="NCBI Taxonomy" id="595528"/>
    <lineage>
        <taxon>Eukaryota</taxon>
        <taxon>Filasterea</taxon>
        <taxon>Capsaspora</taxon>
    </lineage>
</organism>
<name>A0A0D2X2Y9_CAPO3</name>
<evidence type="ECO:0000313" key="2">
    <source>
        <dbReference type="EMBL" id="KJE93389.1"/>
    </source>
</evidence>
<reference evidence="3" key="1">
    <citation type="submission" date="2011-02" db="EMBL/GenBank/DDBJ databases">
        <title>The Genome Sequence of Capsaspora owczarzaki ATCC 30864.</title>
        <authorList>
            <person name="Russ C."/>
            <person name="Cuomo C."/>
            <person name="Burger G."/>
            <person name="Gray M.W."/>
            <person name="Holland P.W.H."/>
            <person name="King N."/>
            <person name="Lang F.B.F."/>
            <person name="Roger A.J."/>
            <person name="Ruiz-Trillo I."/>
            <person name="Young S.K."/>
            <person name="Zeng Q."/>
            <person name="Gargeya S."/>
            <person name="Alvarado L."/>
            <person name="Berlin A."/>
            <person name="Chapman S.B."/>
            <person name="Chen Z."/>
            <person name="Freedman E."/>
            <person name="Gellesch M."/>
            <person name="Goldberg J."/>
            <person name="Griggs A."/>
            <person name="Gujja S."/>
            <person name="Heilman E."/>
            <person name="Heiman D."/>
            <person name="Howarth C."/>
            <person name="Mehta T."/>
            <person name="Neiman D."/>
            <person name="Pearson M."/>
            <person name="Roberts A."/>
            <person name="Saif S."/>
            <person name="Shea T."/>
            <person name="Shenoy N."/>
            <person name="Sisk P."/>
            <person name="Stolte C."/>
            <person name="Sykes S."/>
            <person name="White J."/>
            <person name="Yandava C."/>
            <person name="Haas B."/>
            <person name="Nusbaum C."/>
            <person name="Birren B."/>
        </authorList>
    </citation>
    <scope>NUCLEOTIDE SEQUENCE</scope>
    <source>
        <strain evidence="3">ATCC 30864</strain>
    </source>
</reference>